<dbReference type="InterPro" id="IPR019191">
    <property type="entry name" value="Essential_protein_Yae1_N"/>
</dbReference>
<sequence length="194" mass="20937">MDSPWDDAADPQTSTDIEWTKISSEFTTVGYREGITAGKESALQEGFDAGFATVGAPLGREIGFLRGTASALVAFINSSACQHPKKDELLAEARAIATGLAVVRFTDVVPRDLEAEAHAREHLADEDADDDAMDENEDLADKRKMERLEDMLAGLSAEVEAPDKTARPTLDDVHVLEGRLQALNAQLGLVVNRS</sequence>
<comment type="caution">
    <text evidence="9">The sequence shown here is derived from an EMBL/GenBank/DDBJ whole genome shotgun (WGS) entry which is preliminary data.</text>
</comment>
<dbReference type="PANTHER" id="PTHR18829">
    <property type="entry name" value="PROTEIN YAE1 HOMOLOG"/>
    <property type="match status" value="1"/>
</dbReference>
<dbReference type="Pfam" id="PF09811">
    <property type="entry name" value="Yae1_N"/>
    <property type="match status" value="1"/>
</dbReference>
<evidence type="ECO:0000313" key="9">
    <source>
        <dbReference type="EMBL" id="KAJ7760424.1"/>
    </source>
</evidence>
<dbReference type="PANTHER" id="PTHR18829:SF0">
    <property type="entry name" value="PROTEIN YAE1 HOMOLOG"/>
    <property type="match status" value="1"/>
</dbReference>
<gene>
    <name evidence="9" type="ORF">B0H16DRAFT_1532265</name>
</gene>
<organism evidence="9 10">
    <name type="scientific">Mycena metata</name>
    <dbReference type="NCBI Taxonomy" id="1033252"/>
    <lineage>
        <taxon>Eukaryota</taxon>
        <taxon>Fungi</taxon>
        <taxon>Dikarya</taxon>
        <taxon>Basidiomycota</taxon>
        <taxon>Agaricomycotina</taxon>
        <taxon>Agaricomycetes</taxon>
        <taxon>Agaricomycetidae</taxon>
        <taxon>Agaricales</taxon>
        <taxon>Marasmiineae</taxon>
        <taxon>Mycenaceae</taxon>
        <taxon>Mycena</taxon>
    </lineage>
</organism>
<keyword evidence="10" id="KW-1185">Reference proteome</keyword>
<proteinExistence type="inferred from homology"/>
<evidence type="ECO:0000313" key="10">
    <source>
        <dbReference type="Proteomes" id="UP001215598"/>
    </source>
</evidence>
<dbReference type="AlphaFoldDB" id="A0AAD7NGT2"/>
<evidence type="ECO:0000256" key="2">
    <source>
        <dbReference type="ARBA" id="ARBA00004496"/>
    </source>
</evidence>
<evidence type="ECO:0000256" key="7">
    <source>
        <dbReference type="ARBA" id="ARBA00023242"/>
    </source>
</evidence>
<evidence type="ECO:0000256" key="5">
    <source>
        <dbReference type="ARBA" id="ARBA00018400"/>
    </source>
</evidence>
<evidence type="ECO:0000256" key="3">
    <source>
        <dbReference type="ARBA" id="ARBA00007096"/>
    </source>
</evidence>
<dbReference type="EMBL" id="JARKIB010000037">
    <property type="protein sequence ID" value="KAJ7760424.1"/>
    <property type="molecule type" value="Genomic_DNA"/>
</dbReference>
<dbReference type="InterPro" id="IPR038881">
    <property type="entry name" value="Yae1-like"/>
</dbReference>
<feature type="domain" description="Essential protein Yae1 N-terminal" evidence="8">
    <location>
        <begin position="30"/>
        <end position="69"/>
    </location>
</feature>
<dbReference type="Proteomes" id="UP001215598">
    <property type="component" value="Unassembled WGS sequence"/>
</dbReference>
<reference evidence="9" key="1">
    <citation type="submission" date="2023-03" db="EMBL/GenBank/DDBJ databases">
        <title>Massive genome expansion in bonnet fungi (Mycena s.s.) driven by repeated elements and novel gene families across ecological guilds.</title>
        <authorList>
            <consortium name="Lawrence Berkeley National Laboratory"/>
            <person name="Harder C.B."/>
            <person name="Miyauchi S."/>
            <person name="Viragh M."/>
            <person name="Kuo A."/>
            <person name="Thoen E."/>
            <person name="Andreopoulos B."/>
            <person name="Lu D."/>
            <person name="Skrede I."/>
            <person name="Drula E."/>
            <person name="Henrissat B."/>
            <person name="Morin E."/>
            <person name="Kohler A."/>
            <person name="Barry K."/>
            <person name="LaButti K."/>
            <person name="Morin E."/>
            <person name="Salamov A."/>
            <person name="Lipzen A."/>
            <person name="Mereny Z."/>
            <person name="Hegedus B."/>
            <person name="Baldrian P."/>
            <person name="Stursova M."/>
            <person name="Weitz H."/>
            <person name="Taylor A."/>
            <person name="Grigoriev I.V."/>
            <person name="Nagy L.G."/>
            <person name="Martin F."/>
            <person name="Kauserud H."/>
        </authorList>
    </citation>
    <scope>NUCLEOTIDE SEQUENCE</scope>
    <source>
        <strain evidence="9">CBHHK182m</strain>
    </source>
</reference>
<evidence type="ECO:0000256" key="1">
    <source>
        <dbReference type="ARBA" id="ARBA00004123"/>
    </source>
</evidence>
<dbReference type="GO" id="GO:0005634">
    <property type="term" value="C:nucleus"/>
    <property type="evidence" value="ECO:0007669"/>
    <property type="project" value="UniProtKB-SubCell"/>
</dbReference>
<evidence type="ECO:0000259" key="8">
    <source>
        <dbReference type="Pfam" id="PF09811"/>
    </source>
</evidence>
<evidence type="ECO:0000256" key="4">
    <source>
        <dbReference type="ARBA" id="ARBA00017286"/>
    </source>
</evidence>
<keyword evidence="6" id="KW-0963">Cytoplasm</keyword>
<evidence type="ECO:0000256" key="6">
    <source>
        <dbReference type="ARBA" id="ARBA00022490"/>
    </source>
</evidence>
<name>A0AAD7NGT2_9AGAR</name>
<accession>A0AAD7NGT2</accession>
<keyword evidence="7" id="KW-0539">Nucleus</keyword>
<comment type="subcellular location">
    <subcellularLocation>
        <location evidence="2">Cytoplasm</location>
    </subcellularLocation>
    <subcellularLocation>
        <location evidence="1">Nucleus</location>
    </subcellularLocation>
</comment>
<protein>
    <recommendedName>
        <fullName evidence="5">Protein YAE1</fullName>
    </recommendedName>
    <alternativeName>
        <fullName evidence="4">Protein yae1</fullName>
    </alternativeName>
</protein>
<comment type="similarity">
    <text evidence="3">Belongs to the YAE1 family.</text>
</comment>
<dbReference type="GO" id="GO:0005737">
    <property type="term" value="C:cytoplasm"/>
    <property type="evidence" value="ECO:0007669"/>
    <property type="project" value="UniProtKB-SubCell"/>
</dbReference>